<reference evidence="1 2" key="1">
    <citation type="journal article" date="2022" name="New Phytol.">
        <title>Ecological generalism drives hyperdiversity of secondary metabolite gene clusters in xylarialean endophytes.</title>
        <authorList>
            <person name="Franco M.E.E."/>
            <person name="Wisecaver J.H."/>
            <person name="Arnold A.E."/>
            <person name="Ju Y.M."/>
            <person name="Slot J.C."/>
            <person name="Ahrendt S."/>
            <person name="Moore L.P."/>
            <person name="Eastman K.E."/>
            <person name="Scott K."/>
            <person name="Konkel Z."/>
            <person name="Mondo S.J."/>
            <person name="Kuo A."/>
            <person name="Hayes R.D."/>
            <person name="Haridas S."/>
            <person name="Andreopoulos B."/>
            <person name="Riley R."/>
            <person name="LaButti K."/>
            <person name="Pangilinan J."/>
            <person name="Lipzen A."/>
            <person name="Amirebrahimi M."/>
            <person name="Yan J."/>
            <person name="Adam C."/>
            <person name="Keymanesh K."/>
            <person name="Ng V."/>
            <person name="Louie K."/>
            <person name="Northen T."/>
            <person name="Drula E."/>
            <person name="Henrissat B."/>
            <person name="Hsieh H.M."/>
            <person name="Youens-Clark K."/>
            <person name="Lutzoni F."/>
            <person name="Miadlikowska J."/>
            <person name="Eastwood D.C."/>
            <person name="Hamelin R.C."/>
            <person name="Grigoriev I.V."/>
            <person name="U'Ren J.M."/>
        </authorList>
    </citation>
    <scope>NUCLEOTIDE SEQUENCE [LARGE SCALE GENOMIC DNA]</scope>
    <source>
        <strain evidence="1 2">ER1909</strain>
    </source>
</reference>
<protein>
    <submittedName>
        <fullName evidence="1">Glycoside hydrolase family 17 protein</fullName>
    </submittedName>
</protein>
<organism evidence="1 2">
    <name type="scientific">Hypoxylon rubiginosum</name>
    <dbReference type="NCBI Taxonomy" id="110542"/>
    <lineage>
        <taxon>Eukaryota</taxon>
        <taxon>Fungi</taxon>
        <taxon>Dikarya</taxon>
        <taxon>Ascomycota</taxon>
        <taxon>Pezizomycotina</taxon>
        <taxon>Sordariomycetes</taxon>
        <taxon>Xylariomycetidae</taxon>
        <taxon>Xylariales</taxon>
        <taxon>Hypoxylaceae</taxon>
        <taxon>Hypoxylon</taxon>
    </lineage>
</organism>
<comment type="caution">
    <text evidence="1">The sequence shown here is derived from an EMBL/GenBank/DDBJ whole genome shotgun (WGS) entry which is preliminary data.</text>
</comment>
<keyword evidence="2" id="KW-1185">Reference proteome</keyword>
<evidence type="ECO:0000313" key="2">
    <source>
        <dbReference type="Proteomes" id="UP001497680"/>
    </source>
</evidence>
<keyword evidence="1" id="KW-0378">Hydrolase</keyword>
<accession>A0ACC0CJY0</accession>
<gene>
    <name evidence="1" type="ORF">F4821DRAFT_273712</name>
</gene>
<dbReference type="Proteomes" id="UP001497680">
    <property type="component" value="Unassembled WGS sequence"/>
</dbReference>
<proteinExistence type="predicted"/>
<name>A0ACC0CJY0_9PEZI</name>
<dbReference type="EMBL" id="MU394430">
    <property type="protein sequence ID" value="KAI6080651.1"/>
    <property type="molecule type" value="Genomic_DNA"/>
</dbReference>
<sequence>MFYQTLSTVLISARICRALATSSNVASCFPYGSATLPKDLSKPDVSLKDWWCPQSMAYGFQGFSYPLEEADCSHNSNGYDTMNTDFAKMKKDFGATIVRMYYPLCLQPSVFENALRAGVSNNMAVIFQVWTDFGNSDQWKQSQQAIYDVLASSKYGPIAPYVIHSADFGSEPITDGMDGGGQQFVDDLALFRKKLNSYSIRAGISEEWDRPGDMSSSDGSSLGSIGSAIKANSDYCHAHIMPYYHNSISVSQSWSYIEEQIEWLKAKVQLPTMITETQWAWGPNTHNSARKDVGVQQYTQYWKKYDAMCETFKQYEVGWFLHTWRGEGTFDIIDNGTYVIPDWKPQKC</sequence>
<evidence type="ECO:0000313" key="1">
    <source>
        <dbReference type="EMBL" id="KAI6080651.1"/>
    </source>
</evidence>